<evidence type="ECO:0000256" key="2">
    <source>
        <dbReference type="SAM" id="Phobius"/>
    </source>
</evidence>
<dbReference type="InterPro" id="IPR036869">
    <property type="entry name" value="J_dom_sf"/>
</dbReference>
<dbReference type="GO" id="GO:0006614">
    <property type="term" value="P:SRP-dependent cotranslational protein targeting to membrane"/>
    <property type="evidence" value="ECO:0007669"/>
    <property type="project" value="TreeGrafter"/>
</dbReference>
<feature type="transmembrane region" description="Helical" evidence="2">
    <location>
        <begin position="501"/>
        <end position="520"/>
    </location>
</feature>
<dbReference type="GO" id="GO:0003723">
    <property type="term" value="F:RNA binding"/>
    <property type="evidence" value="ECO:0007669"/>
    <property type="project" value="TreeGrafter"/>
</dbReference>
<dbReference type="PROSITE" id="PS00893">
    <property type="entry name" value="NUDIX_BOX"/>
    <property type="match status" value="1"/>
</dbReference>
<dbReference type="AlphaFoldDB" id="A0A9W6TIW1"/>
<dbReference type="InterPro" id="IPR001623">
    <property type="entry name" value="DnaJ_domain"/>
</dbReference>
<keyword evidence="6" id="KW-1185">Reference proteome</keyword>
<name>A0A9W6TIW1_9STRA</name>
<feature type="domain" description="J" evidence="3">
    <location>
        <begin position="114"/>
        <end position="179"/>
    </location>
</feature>
<dbReference type="SMART" id="SM00271">
    <property type="entry name" value="DnaJ"/>
    <property type="match status" value="1"/>
</dbReference>
<keyword evidence="2" id="KW-0812">Transmembrane</keyword>
<comment type="caution">
    <text evidence="5">The sequence shown here is derived from an EMBL/GenBank/DDBJ whole genome shotgun (WGS) entry which is preliminary data.</text>
</comment>
<organism evidence="5 6">
    <name type="scientific">Phytophthora lilii</name>
    <dbReference type="NCBI Taxonomy" id="2077276"/>
    <lineage>
        <taxon>Eukaryota</taxon>
        <taxon>Sar</taxon>
        <taxon>Stramenopiles</taxon>
        <taxon>Oomycota</taxon>
        <taxon>Peronosporomycetes</taxon>
        <taxon>Peronosporales</taxon>
        <taxon>Peronosporaceae</taxon>
        <taxon>Phytophthora</taxon>
    </lineage>
</organism>
<dbReference type="PANTHER" id="PTHR24075:SF0">
    <property type="entry name" value="TRANSLOCATION PROTEIN SEC63 HOMOLOG"/>
    <property type="match status" value="1"/>
</dbReference>
<dbReference type="CDD" id="cd06257">
    <property type="entry name" value="DnaJ"/>
    <property type="match status" value="1"/>
</dbReference>
<proteinExistence type="predicted"/>
<dbReference type="InterPro" id="IPR000086">
    <property type="entry name" value="NUDIX_hydrolase_dom"/>
</dbReference>
<dbReference type="Proteomes" id="UP001165083">
    <property type="component" value="Unassembled WGS sequence"/>
</dbReference>
<dbReference type="InterPro" id="IPR020084">
    <property type="entry name" value="NUDIX_hydrolase_CS"/>
</dbReference>
<protein>
    <submittedName>
        <fullName evidence="5">Unnamed protein product</fullName>
    </submittedName>
</protein>
<keyword evidence="1" id="KW-0378">Hydrolase</keyword>
<feature type="transmembrane region" description="Helical" evidence="2">
    <location>
        <begin position="207"/>
        <end position="227"/>
    </location>
</feature>
<dbReference type="SUPFAM" id="SSF46565">
    <property type="entry name" value="Chaperone J-domain"/>
    <property type="match status" value="1"/>
</dbReference>
<dbReference type="Pfam" id="PF00226">
    <property type="entry name" value="DnaJ"/>
    <property type="match status" value="1"/>
</dbReference>
<dbReference type="GO" id="GO:0008320">
    <property type="term" value="F:protein transmembrane transporter activity"/>
    <property type="evidence" value="ECO:0007669"/>
    <property type="project" value="TreeGrafter"/>
</dbReference>
<dbReference type="SUPFAM" id="SSF55811">
    <property type="entry name" value="Nudix"/>
    <property type="match status" value="1"/>
</dbReference>
<dbReference type="Pfam" id="PF00293">
    <property type="entry name" value="NUDIX"/>
    <property type="match status" value="1"/>
</dbReference>
<dbReference type="CDD" id="cd18888">
    <property type="entry name" value="NUDIX_ADPRase_Nudt5"/>
    <property type="match status" value="1"/>
</dbReference>
<feature type="domain" description="Nudix hydrolase" evidence="4">
    <location>
        <begin position="708"/>
        <end position="848"/>
    </location>
</feature>
<evidence type="ECO:0000313" key="5">
    <source>
        <dbReference type="EMBL" id="GMF14221.1"/>
    </source>
</evidence>
<evidence type="ECO:0000259" key="3">
    <source>
        <dbReference type="PROSITE" id="PS50076"/>
    </source>
</evidence>
<reference evidence="5" key="1">
    <citation type="submission" date="2023-04" db="EMBL/GenBank/DDBJ databases">
        <title>Phytophthora lilii NBRC 32176.</title>
        <authorList>
            <person name="Ichikawa N."/>
            <person name="Sato H."/>
            <person name="Tonouchi N."/>
        </authorList>
    </citation>
    <scope>NUCLEOTIDE SEQUENCE</scope>
    <source>
        <strain evidence="5">NBRC 32176</strain>
    </source>
</reference>
<dbReference type="Gene3D" id="1.10.287.110">
    <property type="entry name" value="DnaJ domain"/>
    <property type="match status" value="1"/>
</dbReference>
<evidence type="ECO:0000256" key="1">
    <source>
        <dbReference type="ARBA" id="ARBA00022801"/>
    </source>
</evidence>
<evidence type="ECO:0000313" key="6">
    <source>
        <dbReference type="Proteomes" id="UP001165083"/>
    </source>
</evidence>
<accession>A0A9W6TIW1</accession>
<feature type="transmembrane region" description="Helical" evidence="2">
    <location>
        <begin position="48"/>
        <end position="71"/>
    </location>
</feature>
<evidence type="ECO:0000259" key="4">
    <source>
        <dbReference type="PROSITE" id="PS51462"/>
    </source>
</evidence>
<dbReference type="GO" id="GO:0031207">
    <property type="term" value="C:Sec62/Sec63 complex"/>
    <property type="evidence" value="ECO:0007669"/>
    <property type="project" value="TreeGrafter"/>
</dbReference>
<dbReference type="OrthoDB" id="10250354at2759"/>
<keyword evidence="2" id="KW-0472">Membrane</keyword>
<dbReference type="PANTHER" id="PTHR24075">
    <property type="entry name" value="SEC63 DOMAIN-CONTAINING"/>
    <property type="match status" value="1"/>
</dbReference>
<gene>
    <name evidence="5" type="ORF">Plil01_000460600</name>
</gene>
<keyword evidence="2" id="KW-1133">Transmembrane helix</keyword>
<dbReference type="PROSITE" id="PS51462">
    <property type="entry name" value="NUDIX"/>
    <property type="match status" value="1"/>
</dbReference>
<sequence length="865" mass="95404">MLYCQSLVAIRVDCASADSESESECGPVAQDTSLDMAAEMLSEADGAFYAFAGVMLALYVVPAALFTLYRAVRAPQSMRSRGFALHLALLAAAAALLWRCLAALQSVDTSGVFDPYEILGVSDAASARQIKKAFRALGRQLHPDKNLHNPRAAAQFARVTKAYEALTDPRSMENYRKFGHPDGRQSMLMNVAFASAFSGASGSTGSLFVLLYFALVFAGIAYLVYWLQKTAGRSDRTQISRATRASFVDALTDKMSVHDVVELLLSCDEMTGPAAGILEAAKNEAQLRAKTHDKLAKKMEAAKALPSEVVGRIRKHPDPVARENMLALYQYLRRDKLQGVSRPAWVDQRFQKVLLELPFLVDIFASMAAEQLVKRAYPAIPLLRALSLLSSIAQGSFVPDEVALRGQNERIAEVGGKLPKLHLEGTTLAVLDEPNIQPGDWLTLQTTLQRQHLEAGEAAPLAATFYDHVDPRSPFRKEHVWLLVMDKGTGRLRASWDRRRLVRVLLAVYAECVLKSVNIFRQVRVRDPCRVPGVSGCPDQGRIARRRREPLNKPTAASYIEKMESASWCSCCSTTMEGKLASTMPLYPRPEVGVRSTTTVELMEPALRRSATVLHAAIAAAPPTCRRAAPALAAAFSSSARDDRQLPRVVSEQTLFENPWIRLKRILFLDAQGAERHWTGLERTTTYPTSSSQAAADSTESVAVPEQEVCDAVVVFPFLTKRGEPTRVVLIRQFRPPVGQWVLELPAGLIDAQEEPEVAAMRELKEETGYVGSRVLHMGPPMVNDQGVTNGKCRLLLVEVRDEEQQSPLKQQLEPDEIIHVVHAPLEGLVDWLEARKLREKDAIDARLYSYALGLHALPRGLGNS</sequence>
<feature type="transmembrane region" description="Helical" evidence="2">
    <location>
        <begin position="83"/>
        <end position="104"/>
    </location>
</feature>
<dbReference type="PRINTS" id="PR00625">
    <property type="entry name" value="JDOMAIN"/>
</dbReference>
<dbReference type="GO" id="GO:0006620">
    <property type="term" value="P:post-translational protein targeting to endoplasmic reticulum membrane"/>
    <property type="evidence" value="ECO:0007669"/>
    <property type="project" value="TreeGrafter"/>
</dbReference>
<dbReference type="Gene3D" id="3.90.79.10">
    <property type="entry name" value="Nucleoside Triphosphate Pyrophosphohydrolase"/>
    <property type="match status" value="1"/>
</dbReference>
<dbReference type="InterPro" id="IPR015797">
    <property type="entry name" value="NUDIX_hydrolase-like_dom_sf"/>
</dbReference>
<dbReference type="EMBL" id="BSXW01000186">
    <property type="protein sequence ID" value="GMF14221.1"/>
    <property type="molecule type" value="Genomic_DNA"/>
</dbReference>
<dbReference type="GO" id="GO:0016787">
    <property type="term" value="F:hydrolase activity"/>
    <property type="evidence" value="ECO:0007669"/>
    <property type="project" value="UniProtKB-KW"/>
</dbReference>
<dbReference type="PROSITE" id="PS50076">
    <property type="entry name" value="DNAJ_2"/>
    <property type="match status" value="1"/>
</dbReference>